<dbReference type="SUPFAM" id="SSF53098">
    <property type="entry name" value="Ribonuclease H-like"/>
    <property type="match status" value="1"/>
</dbReference>
<protein>
    <submittedName>
        <fullName evidence="4">Retrovirus-related Pol polyprotein from transposon TNT 1-94</fullName>
    </submittedName>
</protein>
<name>A0A151TAB2_CAJCA</name>
<evidence type="ECO:0000259" key="3">
    <source>
        <dbReference type="PROSITE" id="PS50994"/>
    </source>
</evidence>
<evidence type="ECO:0000256" key="1">
    <source>
        <dbReference type="ARBA" id="ARBA00022723"/>
    </source>
</evidence>
<dbReference type="Pfam" id="PF07727">
    <property type="entry name" value="RVT_2"/>
    <property type="match status" value="1"/>
</dbReference>
<dbReference type="InterPro" id="IPR012337">
    <property type="entry name" value="RNaseH-like_sf"/>
</dbReference>
<dbReference type="GO" id="GO:0046872">
    <property type="term" value="F:metal ion binding"/>
    <property type="evidence" value="ECO:0007669"/>
    <property type="project" value="UniProtKB-KW"/>
</dbReference>
<reference evidence="4 5" key="1">
    <citation type="journal article" date="2012" name="Nat. Biotechnol.">
        <title>Draft genome sequence of pigeonpea (Cajanus cajan), an orphan legume crop of resource-poor farmers.</title>
        <authorList>
            <person name="Varshney R.K."/>
            <person name="Chen W."/>
            <person name="Li Y."/>
            <person name="Bharti A.K."/>
            <person name="Saxena R.K."/>
            <person name="Schlueter J.A."/>
            <person name="Donoghue M.T."/>
            <person name="Azam S."/>
            <person name="Fan G."/>
            <person name="Whaley A.M."/>
            <person name="Farmer A.D."/>
            <person name="Sheridan J."/>
            <person name="Iwata A."/>
            <person name="Tuteja R."/>
            <person name="Penmetsa R.V."/>
            <person name="Wu W."/>
            <person name="Upadhyaya H.D."/>
            <person name="Yang S.P."/>
            <person name="Shah T."/>
            <person name="Saxena K.B."/>
            <person name="Michael T."/>
            <person name="McCombie W.R."/>
            <person name="Yang B."/>
            <person name="Zhang G."/>
            <person name="Yang H."/>
            <person name="Wang J."/>
            <person name="Spillane C."/>
            <person name="Cook D.R."/>
            <person name="May G.D."/>
            <person name="Xu X."/>
            <person name="Jackson S.A."/>
        </authorList>
    </citation>
    <scope>NUCLEOTIDE SEQUENCE [LARGE SCALE GENOMIC DNA]</scope>
    <source>
        <strain evidence="5">cv. Asha</strain>
    </source>
</reference>
<dbReference type="AlphaFoldDB" id="A0A151TAB2"/>
<evidence type="ECO:0000313" key="5">
    <source>
        <dbReference type="Proteomes" id="UP000075243"/>
    </source>
</evidence>
<dbReference type="InterPro" id="IPR043502">
    <property type="entry name" value="DNA/RNA_pol_sf"/>
</dbReference>
<dbReference type="SUPFAM" id="SSF56672">
    <property type="entry name" value="DNA/RNA polymerases"/>
    <property type="match status" value="1"/>
</dbReference>
<keyword evidence="5" id="KW-1185">Reference proteome</keyword>
<organism evidence="4 5">
    <name type="scientific">Cajanus cajan</name>
    <name type="common">Pigeon pea</name>
    <name type="synonym">Cajanus indicus</name>
    <dbReference type="NCBI Taxonomy" id="3821"/>
    <lineage>
        <taxon>Eukaryota</taxon>
        <taxon>Viridiplantae</taxon>
        <taxon>Streptophyta</taxon>
        <taxon>Embryophyta</taxon>
        <taxon>Tracheophyta</taxon>
        <taxon>Spermatophyta</taxon>
        <taxon>Magnoliopsida</taxon>
        <taxon>eudicotyledons</taxon>
        <taxon>Gunneridae</taxon>
        <taxon>Pentapetalae</taxon>
        <taxon>rosids</taxon>
        <taxon>fabids</taxon>
        <taxon>Fabales</taxon>
        <taxon>Fabaceae</taxon>
        <taxon>Papilionoideae</taxon>
        <taxon>50 kb inversion clade</taxon>
        <taxon>NPAAA clade</taxon>
        <taxon>indigoferoid/millettioid clade</taxon>
        <taxon>Phaseoleae</taxon>
        <taxon>Cajanus</taxon>
    </lineage>
</organism>
<dbReference type="PANTHER" id="PTHR42648:SF28">
    <property type="entry name" value="TRANSPOSON-ENCODED PROTEIN WITH RIBONUCLEASE H-LIKE AND RETROVIRUS ZINC FINGER-LIKE DOMAINS"/>
    <property type="match status" value="1"/>
</dbReference>
<dbReference type="Gramene" id="C.cajan_18048.t">
    <property type="protein sequence ID" value="C.cajan_18048.t"/>
    <property type="gene ID" value="C.cajan_18048"/>
</dbReference>
<sequence>MNTYPFYLIHTDVWGPSIVSNVSGARWFLTFIDDCTRVTWVFLLKQKSKVCYVVQHFFSMVKNQFGVSIKRIRSDNAKDYFNHGLISFCQKEGIIHESSCVKTPQQNGIAERKKEPKTSPAPLYEDLDISIALRKETRKCTTKLLYPLANYLSFRNFSPTHKAFLTSLNTTTTPTSLSEALSDKKWKQAMDVEMEALEKNSTWDLVALPILSLAANYGWNLQQFDVKNAFLHGEIKEEIYMEAANIVCKLKKALYGLKQSPRAWFGRFTTVMISLGFKQSQGDHTLFIKHSKSRGVTVLLVYVDVIIVIGDDEEEQQLLGQHLAKEFEIKTFEN</sequence>
<evidence type="ECO:0000256" key="2">
    <source>
        <dbReference type="ARBA" id="ARBA00022801"/>
    </source>
</evidence>
<keyword evidence="2" id="KW-0378">Hydrolase</keyword>
<dbReference type="GO" id="GO:0016787">
    <property type="term" value="F:hydrolase activity"/>
    <property type="evidence" value="ECO:0007669"/>
    <property type="project" value="UniProtKB-KW"/>
</dbReference>
<dbReference type="EMBL" id="CM003609">
    <property type="protein sequence ID" value="KYP63992.1"/>
    <property type="molecule type" value="Genomic_DNA"/>
</dbReference>
<keyword evidence="1" id="KW-0479">Metal-binding</keyword>
<evidence type="ECO:0000313" key="4">
    <source>
        <dbReference type="EMBL" id="KYP63992.1"/>
    </source>
</evidence>
<dbReference type="GO" id="GO:0015074">
    <property type="term" value="P:DNA integration"/>
    <property type="evidence" value="ECO:0007669"/>
    <property type="project" value="InterPro"/>
</dbReference>
<dbReference type="PANTHER" id="PTHR42648">
    <property type="entry name" value="TRANSPOSASE, PUTATIVE-RELATED"/>
    <property type="match status" value="1"/>
</dbReference>
<dbReference type="InterPro" id="IPR013103">
    <property type="entry name" value="RVT_2"/>
</dbReference>
<feature type="domain" description="Integrase catalytic" evidence="3">
    <location>
        <begin position="1"/>
        <end position="182"/>
    </location>
</feature>
<proteinExistence type="predicted"/>
<dbReference type="Proteomes" id="UP000075243">
    <property type="component" value="Chromosome 7"/>
</dbReference>
<accession>A0A151TAB2</accession>
<dbReference type="InterPro" id="IPR039537">
    <property type="entry name" value="Retrotran_Ty1/copia-like"/>
</dbReference>
<dbReference type="InterPro" id="IPR036397">
    <property type="entry name" value="RNaseH_sf"/>
</dbReference>
<dbReference type="InterPro" id="IPR001584">
    <property type="entry name" value="Integrase_cat-core"/>
</dbReference>
<gene>
    <name evidence="4" type="ORF">KK1_018579</name>
</gene>
<dbReference type="PROSITE" id="PS50994">
    <property type="entry name" value="INTEGRASE"/>
    <property type="match status" value="1"/>
</dbReference>
<dbReference type="Pfam" id="PF00665">
    <property type="entry name" value="rve"/>
    <property type="match status" value="1"/>
</dbReference>
<dbReference type="GO" id="GO:0003676">
    <property type="term" value="F:nucleic acid binding"/>
    <property type="evidence" value="ECO:0007669"/>
    <property type="project" value="InterPro"/>
</dbReference>
<dbReference type="Gene3D" id="3.30.420.10">
    <property type="entry name" value="Ribonuclease H-like superfamily/Ribonuclease H"/>
    <property type="match status" value="1"/>
</dbReference>